<dbReference type="Pfam" id="PF05913">
    <property type="entry name" value="MupG_C"/>
    <property type="match status" value="1"/>
</dbReference>
<evidence type="ECO:0000313" key="3">
    <source>
        <dbReference type="Proteomes" id="UP000254664"/>
    </source>
</evidence>
<dbReference type="OrthoDB" id="5809921at2"/>
<name>A0A381J9P1_9CLOT</name>
<dbReference type="Proteomes" id="UP000254664">
    <property type="component" value="Unassembled WGS sequence"/>
</dbReference>
<reference evidence="2 3" key="1">
    <citation type="submission" date="2018-06" db="EMBL/GenBank/DDBJ databases">
        <authorList>
            <consortium name="Pathogen Informatics"/>
            <person name="Doyle S."/>
        </authorList>
    </citation>
    <scope>NUCLEOTIDE SEQUENCE [LARGE SCALE GENOMIC DNA]</scope>
    <source>
        <strain evidence="2 3">NCTC9836</strain>
    </source>
</reference>
<organism evidence="2 3">
    <name type="scientific">Clostridium putrefaciens</name>
    <dbReference type="NCBI Taxonomy" id="99675"/>
    <lineage>
        <taxon>Bacteria</taxon>
        <taxon>Bacillati</taxon>
        <taxon>Bacillota</taxon>
        <taxon>Clostridia</taxon>
        <taxon>Eubacteriales</taxon>
        <taxon>Clostridiaceae</taxon>
        <taxon>Clostridium</taxon>
    </lineage>
</organism>
<dbReference type="EMBL" id="UFWZ01000001">
    <property type="protein sequence ID" value="SUY47980.1"/>
    <property type="molecule type" value="Genomic_DNA"/>
</dbReference>
<dbReference type="PANTHER" id="PTHR38435:SF2">
    <property type="entry name" value="DUF871 DOMAIN-CONTAINING PROTEIN"/>
    <property type="match status" value="1"/>
</dbReference>
<dbReference type="SUPFAM" id="SSF50891">
    <property type="entry name" value="Cyclophilin-like"/>
    <property type="match status" value="1"/>
</dbReference>
<sequence length="77" mass="9108">MGYVTIDNFNYLRYSGELQICKKDLPEDTRVNVIGKIKDEELILIYFISDEIKFKFKETEKWDLGTVHKYVSVSILL</sequence>
<evidence type="ECO:0000313" key="2">
    <source>
        <dbReference type="EMBL" id="SUY47980.1"/>
    </source>
</evidence>
<dbReference type="InterPro" id="IPR029000">
    <property type="entry name" value="Cyclophilin-like_dom_sf"/>
</dbReference>
<dbReference type="InterPro" id="IPR043894">
    <property type="entry name" value="MupG_C"/>
</dbReference>
<evidence type="ECO:0000259" key="1">
    <source>
        <dbReference type="Pfam" id="PF05913"/>
    </source>
</evidence>
<gene>
    <name evidence="2" type="ORF">NCTC9836_02352</name>
</gene>
<protein>
    <submittedName>
        <fullName evidence="2">Outer surface protein</fullName>
    </submittedName>
</protein>
<dbReference type="PANTHER" id="PTHR38435">
    <property type="match status" value="1"/>
</dbReference>
<dbReference type="Gene3D" id="2.40.100.10">
    <property type="entry name" value="Cyclophilin-like"/>
    <property type="match status" value="1"/>
</dbReference>
<feature type="domain" description="6-phospho-N-acetylmuramidase C-terminal" evidence="1">
    <location>
        <begin position="2"/>
        <end position="57"/>
    </location>
</feature>
<accession>A0A381J9P1</accession>
<dbReference type="AlphaFoldDB" id="A0A381J9P1"/>
<proteinExistence type="predicted"/>
<dbReference type="InterPro" id="IPR008589">
    <property type="entry name" value="MupG"/>
</dbReference>
<keyword evidence="3" id="KW-1185">Reference proteome</keyword>